<dbReference type="InterPro" id="IPR020891">
    <property type="entry name" value="UPF0758_CS"/>
</dbReference>
<evidence type="ECO:0000259" key="7">
    <source>
        <dbReference type="PROSITE" id="PS50249"/>
    </source>
</evidence>
<proteinExistence type="inferred from homology"/>
<comment type="similarity">
    <text evidence="6">Belongs to the UPF0758 family.</text>
</comment>
<keyword evidence="2" id="KW-0479">Metal-binding</keyword>
<reference evidence="8 9" key="1">
    <citation type="submission" date="2022-11" db="EMBL/GenBank/DDBJ databases">
        <title>Host association and intracellularity evolved multiple times independently in the Rickettsiales.</title>
        <authorList>
            <person name="Castelli M."/>
            <person name="Nardi T."/>
            <person name="Gammuto L."/>
            <person name="Bellinzona G."/>
            <person name="Sabaneyeva E."/>
            <person name="Potekhin A."/>
            <person name="Serra V."/>
            <person name="Petroni G."/>
            <person name="Sassera D."/>
        </authorList>
    </citation>
    <scope>NUCLEOTIDE SEQUENCE [LARGE SCALE GENOMIC DNA]</scope>
    <source>
        <strain evidence="8 9">NDG2</strain>
    </source>
</reference>
<dbReference type="PROSITE" id="PS50249">
    <property type="entry name" value="MPN"/>
    <property type="match status" value="1"/>
</dbReference>
<evidence type="ECO:0000313" key="9">
    <source>
        <dbReference type="Proteomes" id="UP001327219"/>
    </source>
</evidence>
<evidence type="ECO:0000313" key="8">
    <source>
        <dbReference type="EMBL" id="WPX96669.1"/>
    </source>
</evidence>
<dbReference type="InterPro" id="IPR010994">
    <property type="entry name" value="RuvA_2-like"/>
</dbReference>
<dbReference type="EMBL" id="CP110820">
    <property type="protein sequence ID" value="WPX96669.1"/>
    <property type="molecule type" value="Genomic_DNA"/>
</dbReference>
<accession>A0ABZ0UKM0</accession>
<dbReference type="NCBIfam" id="NF000642">
    <property type="entry name" value="PRK00024.1"/>
    <property type="match status" value="1"/>
</dbReference>
<dbReference type="PANTHER" id="PTHR30471">
    <property type="entry name" value="DNA REPAIR PROTEIN RADC"/>
    <property type="match status" value="1"/>
</dbReference>
<dbReference type="PROSITE" id="PS01302">
    <property type="entry name" value="UPF0758"/>
    <property type="match status" value="1"/>
</dbReference>
<dbReference type="SUPFAM" id="SSF102712">
    <property type="entry name" value="JAB1/MPN domain"/>
    <property type="match status" value="1"/>
</dbReference>
<keyword evidence="4" id="KW-0862">Zinc</keyword>
<dbReference type="SUPFAM" id="SSF47781">
    <property type="entry name" value="RuvA domain 2-like"/>
    <property type="match status" value="1"/>
</dbReference>
<sequence>MMEDDETRYGHRQRLNERFLKSPIRTVPDYEVLEMLLFYVIPIKDTKSIAKNLLRKFGSLIEVLDADQTQLIEIKGVGQSVIIYFKLLKDLFSRLHIPSDLEKKFYILNNWGSVINYCNLTMGFQKTESFKILYLNAKNILIHEEVIDYGTVDRIAIHPREIVKSALTVGASALILVHNHPSGDVSPSKQDIELTNTIATALRSINVTIHDHIIVSRNDYYSFKTNNLIKT</sequence>
<keyword evidence="3" id="KW-0378">Hydrolase</keyword>
<dbReference type="CDD" id="cd08071">
    <property type="entry name" value="MPN_DUF2466"/>
    <property type="match status" value="1"/>
</dbReference>
<dbReference type="Pfam" id="PF04002">
    <property type="entry name" value="RadC"/>
    <property type="match status" value="1"/>
</dbReference>
<dbReference type="Gene3D" id="3.40.140.10">
    <property type="entry name" value="Cytidine Deaminase, domain 2"/>
    <property type="match status" value="1"/>
</dbReference>
<organism evidence="8 9">
    <name type="scientific">Candidatus Bandiella euplotis</name>
    <dbReference type="NCBI Taxonomy" id="1664265"/>
    <lineage>
        <taxon>Bacteria</taxon>
        <taxon>Pseudomonadati</taxon>
        <taxon>Pseudomonadota</taxon>
        <taxon>Alphaproteobacteria</taxon>
        <taxon>Rickettsiales</taxon>
        <taxon>Candidatus Midichloriaceae</taxon>
        <taxon>Candidatus Bandiella</taxon>
    </lineage>
</organism>
<evidence type="ECO:0000256" key="5">
    <source>
        <dbReference type="ARBA" id="ARBA00023049"/>
    </source>
</evidence>
<evidence type="ECO:0000256" key="1">
    <source>
        <dbReference type="ARBA" id="ARBA00022670"/>
    </source>
</evidence>
<dbReference type="Gene3D" id="1.10.150.20">
    <property type="entry name" value="5' to 3' exonuclease, C-terminal subdomain"/>
    <property type="match status" value="1"/>
</dbReference>
<gene>
    <name evidence="8" type="ORF">Bandiella_00789</name>
</gene>
<evidence type="ECO:0000256" key="6">
    <source>
        <dbReference type="RuleBase" id="RU003797"/>
    </source>
</evidence>
<evidence type="ECO:0000256" key="3">
    <source>
        <dbReference type="ARBA" id="ARBA00022801"/>
    </source>
</evidence>
<keyword evidence="1" id="KW-0645">Protease</keyword>
<keyword evidence="9" id="KW-1185">Reference proteome</keyword>
<dbReference type="InterPro" id="IPR037518">
    <property type="entry name" value="MPN"/>
</dbReference>
<dbReference type="InterPro" id="IPR001405">
    <property type="entry name" value="UPF0758"/>
</dbReference>
<evidence type="ECO:0000256" key="2">
    <source>
        <dbReference type="ARBA" id="ARBA00022723"/>
    </source>
</evidence>
<evidence type="ECO:0000256" key="4">
    <source>
        <dbReference type="ARBA" id="ARBA00022833"/>
    </source>
</evidence>
<dbReference type="InterPro" id="IPR025657">
    <property type="entry name" value="RadC_JAB"/>
</dbReference>
<dbReference type="Proteomes" id="UP001327219">
    <property type="component" value="Chromosome"/>
</dbReference>
<dbReference type="PANTHER" id="PTHR30471:SF3">
    <property type="entry name" value="UPF0758 PROTEIN YEES-RELATED"/>
    <property type="match status" value="1"/>
</dbReference>
<protein>
    <submittedName>
        <fullName evidence="8">RadC-like JAB domain-containing protein</fullName>
    </submittedName>
</protein>
<keyword evidence="5" id="KW-0482">Metalloprotease</keyword>
<dbReference type="NCBIfam" id="TIGR00608">
    <property type="entry name" value="radc"/>
    <property type="match status" value="1"/>
</dbReference>
<feature type="domain" description="MPN" evidence="7">
    <location>
        <begin position="107"/>
        <end position="229"/>
    </location>
</feature>
<name>A0ABZ0UKM0_9RICK</name>